<feature type="transmembrane region" description="Helical" evidence="6">
    <location>
        <begin position="178"/>
        <end position="198"/>
    </location>
</feature>
<evidence type="ECO:0000256" key="6">
    <source>
        <dbReference type="RuleBase" id="RU363077"/>
    </source>
</evidence>
<evidence type="ECO:0000259" key="8">
    <source>
        <dbReference type="Pfam" id="PF00892"/>
    </source>
</evidence>
<feature type="region of interest" description="Disordered" evidence="7">
    <location>
        <begin position="327"/>
        <end position="349"/>
    </location>
</feature>
<evidence type="ECO:0000313" key="9">
    <source>
        <dbReference type="EMBL" id="GAA0159634.1"/>
    </source>
</evidence>
<evidence type="ECO:0000313" key="10">
    <source>
        <dbReference type="Proteomes" id="UP001454036"/>
    </source>
</evidence>
<name>A0AAV3Q6C7_LITER</name>
<evidence type="ECO:0000256" key="1">
    <source>
        <dbReference type="ARBA" id="ARBA00004141"/>
    </source>
</evidence>
<gene>
    <name evidence="9" type="ORF">LIER_16363</name>
</gene>
<feature type="transmembrane region" description="Helical" evidence="6">
    <location>
        <begin position="129"/>
        <end position="149"/>
    </location>
</feature>
<dbReference type="SUPFAM" id="SSF103481">
    <property type="entry name" value="Multidrug resistance efflux transporter EmrE"/>
    <property type="match status" value="2"/>
</dbReference>
<reference evidence="9 10" key="1">
    <citation type="submission" date="2024-01" db="EMBL/GenBank/DDBJ databases">
        <title>The complete chloroplast genome sequence of Lithospermum erythrorhizon: insights into the phylogenetic relationship among Boraginaceae species and the maternal lineages of purple gromwells.</title>
        <authorList>
            <person name="Okada T."/>
            <person name="Watanabe K."/>
        </authorList>
    </citation>
    <scope>NUCLEOTIDE SEQUENCE [LARGE SCALE GENOMIC DNA]</scope>
</reference>
<dbReference type="InterPro" id="IPR030184">
    <property type="entry name" value="WAT1-related"/>
</dbReference>
<evidence type="ECO:0000256" key="3">
    <source>
        <dbReference type="ARBA" id="ARBA00022692"/>
    </source>
</evidence>
<keyword evidence="5 6" id="KW-0472">Membrane</keyword>
<comment type="caution">
    <text evidence="9">The sequence shown here is derived from an EMBL/GenBank/DDBJ whole genome shotgun (WGS) entry which is preliminary data.</text>
</comment>
<feature type="transmembrane region" description="Helical" evidence="6">
    <location>
        <begin position="34"/>
        <end position="56"/>
    </location>
</feature>
<dbReference type="EMBL" id="BAABME010003648">
    <property type="protein sequence ID" value="GAA0159634.1"/>
    <property type="molecule type" value="Genomic_DNA"/>
</dbReference>
<feature type="transmembrane region" description="Helical" evidence="6">
    <location>
        <begin position="96"/>
        <end position="117"/>
    </location>
</feature>
<feature type="transmembrane region" description="Helical" evidence="6">
    <location>
        <begin position="242"/>
        <end position="263"/>
    </location>
</feature>
<sequence length="349" mass="38550">MAENTACIIIILIHSIYAGMFLLSKAAFNVGMNTFIFIFYRQASAAIFLAPVALFLERKTAPPISLIIFVKIFMLSLVGITMSLNIYGVALKYTTATLAAATTNSLPVITFFLALLFRMEKVNVKTKAGLSKLAGVALCVGGVATIAFYKGPFLKLLLHHHIFNFQLHAHADSSNSNWIKGVFLMLLSNTCWGLWLVIQGRILLSYPSKLLLITIQCFFSAIQSFVIAIIDERNPSEWVLGWNIRLLSVAYCGILVTGVTFYLQAWVVERKGAVFFAMTTPMVLIFTMLSSAFLFGEITSLGSVLGAILLVGGLYCVLWGKNKEQISNSTSNDDLHKERSRSEVNEDMV</sequence>
<comment type="subcellular location">
    <subcellularLocation>
        <location evidence="1 6">Membrane</location>
        <topology evidence="1 6">Multi-pass membrane protein</topology>
    </subcellularLocation>
</comment>
<feature type="transmembrane region" description="Helical" evidence="6">
    <location>
        <begin position="275"/>
        <end position="295"/>
    </location>
</feature>
<protein>
    <recommendedName>
        <fullName evidence="6">WAT1-related protein</fullName>
    </recommendedName>
</protein>
<feature type="domain" description="EamA" evidence="8">
    <location>
        <begin position="180"/>
        <end position="318"/>
    </location>
</feature>
<dbReference type="GO" id="GO:0016020">
    <property type="term" value="C:membrane"/>
    <property type="evidence" value="ECO:0007669"/>
    <property type="project" value="UniProtKB-SubCell"/>
</dbReference>
<feature type="transmembrane region" description="Helical" evidence="6">
    <location>
        <begin position="210"/>
        <end position="230"/>
    </location>
</feature>
<evidence type="ECO:0000256" key="2">
    <source>
        <dbReference type="ARBA" id="ARBA00007635"/>
    </source>
</evidence>
<evidence type="ECO:0000256" key="5">
    <source>
        <dbReference type="ARBA" id="ARBA00023136"/>
    </source>
</evidence>
<dbReference type="AlphaFoldDB" id="A0AAV3Q6C7"/>
<dbReference type="GO" id="GO:0022857">
    <property type="term" value="F:transmembrane transporter activity"/>
    <property type="evidence" value="ECO:0007669"/>
    <property type="project" value="InterPro"/>
</dbReference>
<keyword evidence="10" id="KW-1185">Reference proteome</keyword>
<accession>A0AAV3Q6C7</accession>
<feature type="transmembrane region" description="Helical" evidence="6">
    <location>
        <begin position="301"/>
        <end position="320"/>
    </location>
</feature>
<evidence type="ECO:0000256" key="7">
    <source>
        <dbReference type="SAM" id="MobiDB-lite"/>
    </source>
</evidence>
<comment type="similarity">
    <text evidence="2 6">Belongs to the drug/metabolite transporter (DMT) superfamily. Plant drug/metabolite exporter (P-DME) (TC 2.A.7.4) family.</text>
</comment>
<feature type="transmembrane region" description="Helical" evidence="6">
    <location>
        <begin position="68"/>
        <end position="90"/>
    </location>
</feature>
<keyword evidence="4 6" id="KW-1133">Transmembrane helix</keyword>
<dbReference type="InterPro" id="IPR037185">
    <property type="entry name" value="EmrE-like"/>
</dbReference>
<organism evidence="9 10">
    <name type="scientific">Lithospermum erythrorhizon</name>
    <name type="common">Purple gromwell</name>
    <name type="synonym">Lithospermum officinale var. erythrorhizon</name>
    <dbReference type="NCBI Taxonomy" id="34254"/>
    <lineage>
        <taxon>Eukaryota</taxon>
        <taxon>Viridiplantae</taxon>
        <taxon>Streptophyta</taxon>
        <taxon>Embryophyta</taxon>
        <taxon>Tracheophyta</taxon>
        <taxon>Spermatophyta</taxon>
        <taxon>Magnoliopsida</taxon>
        <taxon>eudicotyledons</taxon>
        <taxon>Gunneridae</taxon>
        <taxon>Pentapetalae</taxon>
        <taxon>asterids</taxon>
        <taxon>lamiids</taxon>
        <taxon>Boraginales</taxon>
        <taxon>Boraginaceae</taxon>
        <taxon>Boraginoideae</taxon>
        <taxon>Lithospermeae</taxon>
        <taxon>Lithospermum</taxon>
    </lineage>
</organism>
<feature type="compositionally biased region" description="Basic and acidic residues" evidence="7">
    <location>
        <begin position="333"/>
        <end position="349"/>
    </location>
</feature>
<keyword evidence="3 6" id="KW-0812">Transmembrane</keyword>
<evidence type="ECO:0000256" key="4">
    <source>
        <dbReference type="ARBA" id="ARBA00022989"/>
    </source>
</evidence>
<dbReference type="Pfam" id="PF00892">
    <property type="entry name" value="EamA"/>
    <property type="match status" value="2"/>
</dbReference>
<dbReference type="Proteomes" id="UP001454036">
    <property type="component" value="Unassembled WGS sequence"/>
</dbReference>
<dbReference type="InterPro" id="IPR000620">
    <property type="entry name" value="EamA_dom"/>
</dbReference>
<dbReference type="PANTHER" id="PTHR31218">
    <property type="entry name" value="WAT1-RELATED PROTEIN"/>
    <property type="match status" value="1"/>
</dbReference>
<proteinExistence type="inferred from homology"/>
<feature type="domain" description="EamA" evidence="8">
    <location>
        <begin position="6"/>
        <end position="144"/>
    </location>
</feature>
<feature type="transmembrane region" description="Helical" evidence="6">
    <location>
        <begin position="7"/>
        <end position="28"/>
    </location>
</feature>